<organism evidence="3 4">
    <name type="scientific">Prorocentrum cordatum</name>
    <dbReference type="NCBI Taxonomy" id="2364126"/>
    <lineage>
        <taxon>Eukaryota</taxon>
        <taxon>Sar</taxon>
        <taxon>Alveolata</taxon>
        <taxon>Dinophyceae</taxon>
        <taxon>Prorocentrales</taxon>
        <taxon>Prorocentraceae</taxon>
        <taxon>Prorocentrum</taxon>
    </lineage>
</organism>
<comment type="caution">
    <text evidence="3">The sequence shown here is derived from an EMBL/GenBank/DDBJ whole genome shotgun (WGS) entry which is preliminary data.</text>
</comment>
<evidence type="ECO:0000259" key="2">
    <source>
        <dbReference type="PROSITE" id="PS50164"/>
    </source>
</evidence>
<feature type="region of interest" description="Disordered" evidence="1">
    <location>
        <begin position="544"/>
        <end position="577"/>
    </location>
</feature>
<sequence length="970" mass="108377">MPCVSRTPHIRLVVSTLIGLIQDYLNMLYSDTGPLKWGSIFALQGAGFGLAAHFLMASTFKRHARLRILATTLPRSTWPPSESLLDASFVVYIMWSPWRPYFYVGKTVNFRERLRKHIYAFLNTSCDSQKPYMEVLRRQAMGDAARAASAWFYLPIACLSSDAEAFTLEQHVIASEHPRLNVPYAMTSREPSASACLLALSGPPSTPITRWAHIACNTLADDDVRPGHADLHRLTAKEWHAVWHRVHKRHEGTTRAIGLKALESVRRFRRWPRPRLHAQGALPWLPHSGTKRAFQGIIHRLIQHARERGQTLLLPAIRDLKVMLSPVAVITLRAGLRNAPSFYRRLADSRPWPCACHMHPDLPRYPSPDGECHIFAPQDTWHWPAHLSHLRTLPAHTALVPSQARYTAACRRLLRRRVAALRLDCSAAFIDCCVHDVVSSIAFDFDAPHLPLDFDPVPESVIRAGRSLTRGLVVEEFHKTKHVLVAECPRRVQLLCTALFGITGQNPHFVHHPGLTAEAVLQQVASVPGLGADLQPARLSNPRHWRMASASAPNKKREKPDSRRPLVDRSHWPTQGLESPAARAIDWITGTGIPEHLHIDAQRTDSLLPLLERFSELAPHGPVQKYGSDLTDCFTNIPHCLVRRAWAFYQEVLAARDISAIAAPCRRGFARTLPFEPPRASPLHVVFRPADLSAAIEHSLANLWLAVGTLVGRATDGLAMGSSLAGALTRMVLIYCDVVFHASLYSGRGLPPPARSRVRYYVVEGVRILILESWYMDDYICLWKASVNTPPASLRRVADHIASWPSLRYPLPSETDGGDVITGMRLSLDSCGRVSVRPASLDHGSYSDDLQYPPYMHFRSFAPNATKRAIVLGLIARTDAFTYPPNAKAAALAELLTLLIMAAEFPAAVVKRWATQSQGGLVVLVVMRLRPEKKNDTRWIYMKADGSIGVGDVKDESKLSTRLWPGWDYE</sequence>
<evidence type="ECO:0000256" key="1">
    <source>
        <dbReference type="SAM" id="MobiDB-lite"/>
    </source>
</evidence>
<proteinExistence type="predicted"/>
<feature type="non-terminal residue" evidence="3">
    <location>
        <position position="970"/>
    </location>
</feature>
<dbReference type="Pfam" id="PF01541">
    <property type="entry name" value="GIY-YIG"/>
    <property type="match status" value="1"/>
</dbReference>
<gene>
    <name evidence="3" type="ORF">PCOR1329_LOCUS29328</name>
</gene>
<name>A0ABN9SFE8_9DINO</name>
<feature type="domain" description="GIY-YIG" evidence="2">
    <location>
        <begin position="87"/>
        <end position="182"/>
    </location>
</feature>
<feature type="compositionally biased region" description="Basic and acidic residues" evidence="1">
    <location>
        <begin position="558"/>
        <end position="571"/>
    </location>
</feature>
<keyword evidence="4" id="KW-1185">Reference proteome</keyword>
<dbReference type="Proteomes" id="UP001189429">
    <property type="component" value="Unassembled WGS sequence"/>
</dbReference>
<protein>
    <recommendedName>
        <fullName evidence="2">GIY-YIG domain-containing protein</fullName>
    </recommendedName>
</protein>
<dbReference type="InterPro" id="IPR000305">
    <property type="entry name" value="GIY-YIG_endonuc"/>
</dbReference>
<accession>A0ABN9SFE8</accession>
<evidence type="ECO:0000313" key="4">
    <source>
        <dbReference type="Proteomes" id="UP001189429"/>
    </source>
</evidence>
<dbReference type="EMBL" id="CAUYUJ010011032">
    <property type="protein sequence ID" value="CAK0830791.1"/>
    <property type="molecule type" value="Genomic_DNA"/>
</dbReference>
<reference evidence="3" key="1">
    <citation type="submission" date="2023-10" db="EMBL/GenBank/DDBJ databases">
        <authorList>
            <person name="Chen Y."/>
            <person name="Shah S."/>
            <person name="Dougan E. K."/>
            <person name="Thang M."/>
            <person name="Chan C."/>
        </authorList>
    </citation>
    <scope>NUCLEOTIDE SEQUENCE [LARGE SCALE GENOMIC DNA]</scope>
</reference>
<evidence type="ECO:0000313" key="3">
    <source>
        <dbReference type="EMBL" id="CAK0830791.1"/>
    </source>
</evidence>
<dbReference type="SUPFAM" id="SSF82771">
    <property type="entry name" value="GIY-YIG endonuclease"/>
    <property type="match status" value="1"/>
</dbReference>
<dbReference type="PROSITE" id="PS50164">
    <property type="entry name" value="GIY_YIG"/>
    <property type="match status" value="1"/>
</dbReference>
<dbReference type="InterPro" id="IPR035901">
    <property type="entry name" value="GIY-YIG_endonuc_sf"/>
</dbReference>